<dbReference type="OMA" id="AYPELWF"/>
<dbReference type="PANTHER" id="PTHR11360">
    <property type="entry name" value="MONOCARBOXYLATE TRANSPORTER"/>
    <property type="match status" value="1"/>
</dbReference>
<evidence type="ECO:0000256" key="1">
    <source>
        <dbReference type="ARBA" id="ARBA00004141"/>
    </source>
</evidence>
<feature type="transmembrane region" description="Helical" evidence="2">
    <location>
        <begin position="377"/>
        <end position="403"/>
    </location>
</feature>
<name>A0A7M7RCA8_STRPU</name>
<dbReference type="PANTHER" id="PTHR11360:SF172">
    <property type="entry name" value="MAJOR FACILITATOR SUPERFAMILY (MFS) PROFILE DOMAIN-CONTAINING PROTEIN"/>
    <property type="match status" value="1"/>
</dbReference>
<dbReference type="EnsemblMetazoa" id="XM_778235">
    <property type="protein sequence ID" value="XP_783328"/>
    <property type="gene ID" value="LOC578046"/>
</dbReference>
<evidence type="ECO:0000313" key="4">
    <source>
        <dbReference type="EnsemblMetazoa" id="XP_783328"/>
    </source>
</evidence>
<dbReference type="GeneID" id="578046"/>
<evidence type="ECO:0000313" key="5">
    <source>
        <dbReference type="Proteomes" id="UP000007110"/>
    </source>
</evidence>
<reference evidence="4" key="2">
    <citation type="submission" date="2021-01" db="UniProtKB">
        <authorList>
            <consortium name="EnsemblMetazoa"/>
        </authorList>
    </citation>
    <scope>IDENTIFICATION</scope>
</reference>
<dbReference type="InterPro" id="IPR011701">
    <property type="entry name" value="MFS"/>
</dbReference>
<reference evidence="5" key="1">
    <citation type="submission" date="2015-02" db="EMBL/GenBank/DDBJ databases">
        <title>Genome sequencing for Strongylocentrotus purpuratus.</title>
        <authorList>
            <person name="Murali S."/>
            <person name="Liu Y."/>
            <person name="Vee V."/>
            <person name="English A."/>
            <person name="Wang M."/>
            <person name="Skinner E."/>
            <person name="Han Y."/>
            <person name="Muzny D.M."/>
            <person name="Worley K.C."/>
            <person name="Gibbs R.A."/>
        </authorList>
    </citation>
    <scope>NUCLEOTIDE SEQUENCE</scope>
</reference>
<dbReference type="GO" id="GO:0005886">
    <property type="term" value="C:plasma membrane"/>
    <property type="evidence" value="ECO:0000318"/>
    <property type="project" value="GO_Central"/>
</dbReference>
<feature type="transmembrane region" description="Helical" evidence="2">
    <location>
        <begin position="289"/>
        <end position="308"/>
    </location>
</feature>
<dbReference type="OrthoDB" id="6499973at2759"/>
<dbReference type="GO" id="GO:0008028">
    <property type="term" value="F:monocarboxylic acid transmembrane transporter activity"/>
    <property type="evidence" value="ECO:0000318"/>
    <property type="project" value="GO_Central"/>
</dbReference>
<dbReference type="SUPFAM" id="SSF103473">
    <property type="entry name" value="MFS general substrate transporter"/>
    <property type="match status" value="1"/>
</dbReference>
<dbReference type="InterPro" id="IPR036259">
    <property type="entry name" value="MFS_trans_sf"/>
</dbReference>
<dbReference type="InterPro" id="IPR020846">
    <property type="entry name" value="MFS_dom"/>
</dbReference>
<feature type="transmembrane region" description="Helical" evidence="2">
    <location>
        <begin position="89"/>
        <end position="107"/>
    </location>
</feature>
<dbReference type="PROSITE" id="PS50850">
    <property type="entry name" value="MFS"/>
    <property type="match status" value="1"/>
</dbReference>
<organism evidence="4 5">
    <name type="scientific">Strongylocentrotus purpuratus</name>
    <name type="common">Purple sea urchin</name>
    <dbReference type="NCBI Taxonomy" id="7668"/>
    <lineage>
        <taxon>Eukaryota</taxon>
        <taxon>Metazoa</taxon>
        <taxon>Echinodermata</taxon>
        <taxon>Eleutherozoa</taxon>
        <taxon>Echinozoa</taxon>
        <taxon>Echinoidea</taxon>
        <taxon>Euechinoidea</taxon>
        <taxon>Echinacea</taxon>
        <taxon>Camarodonta</taxon>
        <taxon>Echinidea</taxon>
        <taxon>Strongylocentrotidae</taxon>
        <taxon>Strongylocentrotus</taxon>
    </lineage>
</organism>
<feature type="transmembrane region" description="Helical" evidence="2">
    <location>
        <begin position="113"/>
        <end position="137"/>
    </location>
</feature>
<accession>A0A7M7RCA8</accession>
<protein>
    <recommendedName>
        <fullName evidence="3">Major facilitator superfamily (MFS) profile domain-containing protein</fullName>
    </recommendedName>
</protein>
<feature type="domain" description="Major facilitator superfamily (MFS) profile" evidence="3">
    <location>
        <begin position="22"/>
        <end position="468"/>
    </location>
</feature>
<keyword evidence="5" id="KW-1185">Reference proteome</keyword>
<keyword evidence="2" id="KW-1133">Transmembrane helix</keyword>
<dbReference type="InterPro" id="IPR050327">
    <property type="entry name" value="Proton-linked_MCT"/>
</dbReference>
<dbReference type="Pfam" id="PF07690">
    <property type="entry name" value="MFS_1"/>
    <property type="match status" value="1"/>
</dbReference>
<dbReference type="AlphaFoldDB" id="A0A7M7RCA8"/>
<feature type="transmembrane region" description="Helical" evidence="2">
    <location>
        <begin position="320"/>
        <end position="342"/>
    </location>
</feature>
<proteinExistence type="predicted"/>
<feature type="transmembrane region" description="Helical" evidence="2">
    <location>
        <begin position="415"/>
        <end position="434"/>
    </location>
</feature>
<evidence type="ECO:0000259" key="3">
    <source>
        <dbReference type="PROSITE" id="PS50850"/>
    </source>
</evidence>
<sequence>MTFLKNKMEGAKLTLRKQWGWVVTCSSFIVFFALFGFLYSYGIIFVALKDDLGSNASPTSWVGSIAIGFHTLGSLVSNPLVARFGARPIAAIGLLMCFSSLVITSFMPSIMPMFFTFSVLYGFGINMVLISSISLILKYFPHKNCSRATSLALIGTTAGMLVMNLFIYYLVSQFGWRNMFRIMAGIILALGVPSVSTFCQPPKPPTHVDDDDEKKKPVDAIEVKLSPAAIAKAAEAEGLLPPTESDLKKSCTEVRLDVDQDVKVQIPGKPVSRSKAITQRLKVLTFPEVWFLALGLMGCAMTMSFYYVSMVNFMTTAGIVESKCALIMAVVAIAEVCGKACLGIFGDHLPFPKVYLFVLSSVVGSGIMYGLTVAKTVPSMMCVAVVTGFLIMTVFDALPYSICNQVFGAARSVEACTVILVANGLGLILGSLFGESVDKTGSYDDAIYASIGIYVAATALFLLVPFYQRCFAPDRYIMARTKPKSVNEIEAMGPFETWIFLPPAIESTVHLDFESSV</sequence>
<comment type="subcellular location">
    <subcellularLocation>
        <location evidence="1">Membrane</location>
        <topology evidence="1">Multi-pass membrane protein</topology>
    </subcellularLocation>
</comment>
<dbReference type="Proteomes" id="UP000007110">
    <property type="component" value="Unassembled WGS sequence"/>
</dbReference>
<feature type="transmembrane region" description="Helical" evidence="2">
    <location>
        <begin position="446"/>
        <end position="467"/>
    </location>
</feature>
<dbReference type="RefSeq" id="XP_783328.3">
    <property type="nucleotide sequence ID" value="XM_778235.5"/>
</dbReference>
<keyword evidence="2" id="KW-0472">Membrane</keyword>
<dbReference type="Gene3D" id="1.20.1250.20">
    <property type="entry name" value="MFS general substrate transporter like domains"/>
    <property type="match status" value="1"/>
</dbReference>
<keyword evidence="2" id="KW-0812">Transmembrane</keyword>
<feature type="transmembrane region" description="Helical" evidence="2">
    <location>
        <begin position="354"/>
        <end position="371"/>
    </location>
</feature>
<feature type="transmembrane region" description="Helical" evidence="2">
    <location>
        <begin position="21"/>
        <end position="48"/>
    </location>
</feature>
<feature type="transmembrane region" description="Helical" evidence="2">
    <location>
        <begin position="149"/>
        <end position="170"/>
    </location>
</feature>
<feature type="transmembrane region" description="Helical" evidence="2">
    <location>
        <begin position="60"/>
        <end position="82"/>
    </location>
</feature>
<dbReference type="InParanoid" id="A0A7M7RCA8"/>
<evidence type="ECO:0000256" key="2">
    <source>
        <dbReference type="SAM" id="Phobius"/>
    </source>
</evidence>